<evidence type="ECO:0000256" key="4">
    <source>
        <dbReference type="ARBA" id="ARBA00022823"/>
    </source>
</evidence>
<proteinExistence type="inferred from homology"/>
<evidence type="ECO:0000313" key="10">
    <source>
        <dbReference type="Proteomes" id="UP000831768"/>
    </source>
</evidence>
<evidence type="ECO:0000256" key="1">
    <source>
        <dbReference type="ARBA" id="ARBA00001938"/>
    </source>
</evidence>
<feature type="compositionally biased region" description="Acidic residues" evidence="6">
    <location>
        <begin position="87"/>
        <end position="99"/>
    </location>
</feature>
<dbReference type="Pfam" id="PF00198">
    <property type="entry name" value="2-oxoacid_dh"/>
    <property type="match status" value="1"/>
</dbReference>
<organism evidence="9 10">
    <name type="scientific">Halocatena salina</name>
    <dbReference type="NCBI Taxonomy" id="2934340"/>
    <lineage>
        <taxon>Archaea</taxon>
        <taxon>Methanobacteriati</taxon>
        <taxon>Methanobacteriota</taxon>
        <taxon>Stenosarchaea group</taxon>
        <taxon>Halobacteria</taxon>
        <taxon>Halobacteriales</taxon>
        <taxon>Natronomonadaceae</taxon>
        <taxon>Halocatena</taxon>
    </lineage>
</organism>
<dbReference type="Proteomes" id="UP000831768">
    <property type="component" value="Chromosome"/>
</dbReference>
<dbReference type="Gene3D" id="2.40.50.100">
    <property type="match status" value="1"/>
</dbReference>
<dbReference type="InterPro" id="IPR004167">
    <property type="entry name" value="PSBD"/>
</dbReference>
<feature type="region of interest" description="Disordered" evidence="6">
    <location>
        <begin position="153"/>
        <end position="189"/>
    </location>
</feature>
<dbReference type="SUPFAM" id="SSF47005">
    <property type="entry name" value="Peripheral subunit-binding domain of 2-oxo acid dehydrogenase complex"/>
    <property type="match status" value="1"/>
</dbReference>
<dbReference type="InterPro" id="IPR036625">
    <property type="entry name" value="E3-bd_dom_sf"/>
</dbReference>
<dbReference type="Gene3D" id="4.10.320.10">
    <property type="entry name" value="E3-binding domain"/>
    <property type="match status" value="2"/>
</dbReference>
<dbReference type="InterPro" id="IPR011053">
    <property type="entry name" value="Single_hybrid_motif"/>
</dbReference>
<dbReference type="PROSITE" id="PS51826">
    <property type="entry name" value="PSBD"/>
    <property type="match status" value="1"/>
</dbReference>
<dbReference type="Pfam" id="PF02817">
    <property type="entry name" value="E3_binding"/>
    <property type="match status" value="1"/>
</dbReference>
<dbReference type="CDD" id="cd06849">
    <property type="entry name" value="lipoyl_domain"/>
    <property type="match status" value="1"/>
</dbReference>
<keyword evidence="10" id="KW-1185">Reference proteome</keyword>
<reference evidence="9" key="1">
    <citation type="submission" date="2022-04" db="EMBL/GenBank/DDBJ databases">
        <title>Halocatena sp. nov., isolated from a salt lake.</title>
        <authorList>
            <person name="Cui H.-L."/>
        </authorList>
    </citation>
    <scope>NUCLEOTIDE SEQUENCE</scope>
    <source>
        <strain evidence="9">AD-1</strain>
    </source>
</reference>
<dbReference type="PROSITE" id="PS50968">
    <property type="entry name" value="BIOTINYL_LIPOYL"/>
    <property type="match status" value="1"/>
</dbReference>
<feature type="region of interest" description="Disordered" evidence="6">
    <location>
        <begin position="79"/>
        <end position="123"/>
    </location>
</feature>
<comment type="similarity">
    <text evidence="2">Belongs to the 2-oxoacid dehydrogenase family.</text>
</comment>
<dbReference type="GeneID" id="71927960"/>
<evidence type="ECO:0000259" key="7">
    <source>
        <dbReference type="PROSITE" id="PS50968"/>
    </source>
</evidence>
<comment type="cofactor">
    <cofactor evidence="1">
        <name>(R)-lipoate</name>
        <dbReference type="ChEBI" id="CHEBI:83088"/>
    </cofactor>
</comment>
<dbReference type="GO" id="GO:0005737">
    <property type="term" value="C:cytoplasm"/>
    <property type="evidence" value="ECO:0007669"/>
    <property type="project" value="TreeGrafter"/>
</dbReference>
<dbReference type="Pfam" id="PF00364">
    <property type="entry name" value="Biotin_lipoyl"/>
    <property type="match status" value="1"/>
</dbReference>
<dbReference type="KEGG" id="haad:MW046_07895"/>
<dbReference type="EMBL" id="CP096019">
    <property type="protein sequence ID" value="UPM41894.1"/>
    <property type="molecule type" value="Genomic_DNA"/>
</dbReference>
<dbReference type="FunFam" id="3.30.559.10:FF:000007">
    <property type="entry name" value="Dihydrolipoamide acetyltransferase component of pyruvate dehydrogenase complex"/>
    <property type="match status" value="1"/>
</dbReference>
<dbReference type="GO" id="GO:0031405">
    <property type="term" value="F:lipoic acid binding"/>
    <property type="evidence" value="ECO:0007669"/>
    <property type="project" value="TreeGrafter"/>
</dbReference>
<keyword evidence="4" id="KW-0450">Lipoyl</keyword>
<evidence type="ECO:0000256" key="5">
    <source>
        <dbReference type="ARBA" id="ARBA00023315"/>
    </source>
</evidence>
<dbReference type="GO" id="GO:0016407">
    <property type="term" value="F:acetyltransferase activity"/>
    <property type="evidence" value="ECO:0007669"/>
    <property type="project" value="TreeGrafter"/>
</dbReference>
<protein>
    <submittedName>
        <fullName evidence="9">2-oxo acid dehydrogenase subunit E2</fullName>
    </submittedName>
</protein>
<evidence type="ECO:0000256" key="2">
    <source>
        <dbReference type="ARBA" id="ARBA00007317"/>
    </source>
</evidence>
<dbReference type="InterPro" id="IPR001078">
    <property type="entry name" value="2-oxoacid_DH_actylTfrase"/>
</dbReference>
<keyword evidence="3" id="KW-0808">Transferase</keyword>
<keyword evidence="5" id="KW-0012">Acyltransferase</keyword>
<feature type="domain" description="Peripheral subunit-binding (PSBD)" evidence="8">
    <location>
        <begin position="116"/>
        <end position="153"/>
    </location>
</feature>
<gene>
    <name evidence="9" type="ORF">MW046_07895</name>
</gene>
<dbReference type="SUPFAM" id="SSF52777">
    <property type="entry name" value="CoA-dependent acyltransferases"/>
    <property type="match status" value="1"/>
</dbReference>
<dbReference type="InterPro" id="IPR000089">
    <property type="entry name" value="Biotin_lipoyl"/>
</dbReference>
<dbReference type="PANTHER" id="PTHR43178:SF5">
    <property type="entry name" value="LIPOAMIDE ACYLTRANSFERASE COMPONENT OF BRANCHED-CHAIN ALPHA-KETO ACID DEHYDROGENASE COMPLEX, MITOCHONDRIAL"/>
    <property type="match status" value="1"/>
</dbReference>
<evidence type="ECO:0000256" key="3">
    <source>
        <dbReference type="ARBA" id="ARBA00022679"/>
    </source>
</evidence>
<dbReference type="Gene3D" id="3.30.559.10">
    <property type="entry name" value="Chloramphenicol acetyltransferase-like domain"/>
    <property type="match status" value="1"/>
</dbReference>
<feature type="domain" description="Lipoyl-binding" evidence="7">
    <location>
        <begin position="2"/>
        <end position="77"/>
    </location>
</feature>
<evidence type="ECO:0000259" key="8">
    <source>
        <dbReference type="PROSITE" id="PS51826"/>
    </source>
</evidence>
<accession>A0A8T9ZYW6</accession>
<dbReference type="SUPFAM" id="SSF51230">
    <property type="entry name" value="Single hybrid motif"/>
    <property type="match status" value="1"/>
</dbReference>
<evidence type="ECO:0000256" key="6">
    <source>
        <dbReference type="SAM" id="MobiDB-lite"/>
    </source>
</evidence>
<dbReference type="RefSeq" id="WP_247992573.1">
    <property type="nucleotide sequence ID" value="NZ_CP096019.1"/>
</dbReference>
<dbReference type="InterPro" id="IPR023213">
    <property type="entry name" value="CAT-like_dom_sf"/>
</dbReference>
<dbReference type="PANTHER" id="PTHR43178">
    <property type="entry name" value="DIHYDROLIPOAMIDE ACETYLTRANSFERASE COMPONENT OF PYRUVATE DEHYDROGENASE COMPLEX"/>
    <property type="match status" value="1"/>
</dbReference>
<name>A0A8T9ZYW6_9EURY</name>
<dbReference type="InterPro" id="IPR050743">
    <property type="entry name" value="2-oxoacid_DH_E2_comp"/>
</dbReference>
<evidence type="ECO:0000313" key="9">
    <source>
        <dbReference type="EMBL" id="UPM41894.1"/>
    </source>
</evidence>
<dbReference type="AlphaFoldDB" id="A0A8T9ZYW6"/>
<sequence length="480" mass="51952">MTHEFELPDVGEGVAEGEIVNWLVETGDPVEEDQPVVEVETDKAVVEVPSPVDGTVAERRAKAGEIVPVGDVIIVFDTDGDGKATETETETEAESEAEAEPASTTDVEAEATDRVFAAPSARRLARERGVDISAVEGSDPSGRITAEDVRAHAEETRAEASDGVESAVQPADESEGDTFTPASEGADRDRTLAVPATRKLADEEGVDIDAVPTDSEHDGEPFVTAEQIEAYTERQQAAQAADTRALQTGEREERVPYKGIRRTIGQQMERSKFTAPHVTHHDEVDVTELVETRDDLKQVAKERGVSLTYMPFVMKAVVAALKDHPYLNASLDESTEEIVLKNYYNVGIAVATDAGLMVPVIDDVNRKGLLQLSSEMNELVTKAREREIAREEMQGGTFTITNFGAVGGEYATPIINHPESAILGLGEIKEKPRVIDGEIVPRKVMTLSLSIDHRIIDGAVAGSFTNTVKQYLNNPALLLL</sequence>
<dbReference type="PROSITE" id="PS00189">
    <property type="entry name" value="LIPOYL"/>
    <property type="match status" value="1"/>
</dbReference>
<dbReference type="InterPro" id="IPR003016">
    <property type="entry name" value="2-oxoA_DH_lipoyl-BS"/>
</dbReference>